<dbReference type="GO" id="GO:0032266">
    <property type="term" value="F:phosphatidylinositol-3-phosphate binding"/>
    <property type="evidence" value="ECO:0007669"/>
    <property type="project" value="UniProtKB-ARBA"/>
</dbReference>
<gene>
    <name evidence="21" type="ORF">CANARDRAFT_29187</name>
</gene>
<keyword evidence="11 17" id="KW-0863">Zinc-finger</keyword>
<dbReference type="AlphaFoldDB" id="A0A1E4SXX8"/>
<evidence type="ECO:0000256" key="4">
    <source>
        <dbReference type="ARBA" id="ARBA00004371"/>
    </source>
</evidence>
<dbReference type="OrthoDB" id="660555at2759"/>
<evidence type="ECO:0000256" key="17">
    <source>
        <dbReference type="PROSITE-ProRule" id="PRU00175"/>
    </source>
</evidence>
<evidence type="ECO:0000256" key="1">
    <source>
        <dbReference type="ARBA" id="ARBA00000900"/>
    </source>
</evidence>
<evidence type="ECO:0000256" key="3">
    <source>
        <dbReference type="ARBA" id="ARBA00004177"/>
    </source>
</evidence>
<dbReference type="GO" id="GO:0061630">
    <property type="term" value="F:ubiquitin protein ligase activity"/>
    <property type="evidence" value="ECO:0007669"/>
    <property type="project" value="UniProtKB-EC"/>
</dbReference>
<evidence type="ECO:0000259" key="19">
    <source>
        <dbReference type="PROSITE" id="PS50089"/>
    </source>
</evidence>
<evidence type="ECO:0000256" key="11">
    <source>
        <dbReference type="ARBA" id="ARBA00022771"/>
    </source>
</evidence>
<name>A0A1E4SXX8_9ASCO</name>
<feature type="region of interest" description="Disordered" evidence="18">
    <location>
        <begin position="1"/>
        <end position="33"/>
    </location>
</feature>
<dbReference type="Gene3D" id="3.30.40.10">
    <property type="entry name" value="Zinc/RING finger domain, C3HC4 (zinc finger)"/>
    <property type="match status" value="2"/>
</dbReference>
<keyword evidence="15" id="KW-0458">Lysosome</keyword>
<comment type="subcellular location">
    <subcellularLocation>
        <location evidence="3">Endosome</location>
    </subcellularLocation>
    <subcellularLocation>
        <location evidence="4">Lysosome</location>
    </subcellularLocation>
    <subcellularLocation>
        <location evidence="2">Membrane</location>
        <topology evidence="2">Peripheral membrane protein</topology>
    </subcellularLocation>
</comment>
<dbReference type="InterPro" id="IPR013083">
    <property type="entry name" value="Znf_RING/FYVE/PHD"/>
</dbReference>
<evidence type="ECO:0000256" key="5">
    <source>
        <dbReference type="ARBA" id="ARBA00004906"/>
    </source>
</evidence>
<evidence type="ECO:0000313" key="21">
    <source>
        <dbReference type="EMBL" id="ODV84302.1"/>
    </source>
</evidence>
<keyword evidence="22" id="KW-1185">Reference proteome</keyword>
<keyword evidence="10" id="KW-0967">Endosome</keyword>
<feature type="compositionally biased region" description="Polar residues" evidence="18">
    <location>
        <begin position="147"/>
        <end position="156"/>
    </location>
</feature>
<dbReference type="Pfam" id="PF13639">
    <property type="entry name" value="zf-RING_2"/>
    <property type="match status" value="1"/>
</dbReference>
<dbReference type="STRING" id="983967.A0A1E4SXX8"/>
<reference evidence="22" key="1">
    <citation type="submission" date="2016-04" db="EMBL/GenBank/DDBJ databases">
        <title>Comparative genomics of biotechnologically important yeasts.</title>
        <authorList>
            <consortium name="DOE Joint Genome Institute"/>
            <person name="Riley R."/>
            <person name="Haridas S."/>
            <person name="Wolfe K.H."/>
            <person name="Lopes M.R."/>
            <person name="Hittinger C.T."/>
            <person name="Goker M."/>
            <person name="Salamov A."/>
            <person name="Wisecaver J."/>
            <person name="Long T.M."/>
            <person name="Aerts A.L."/>
            <person name="Barry K."/>
            <person name="Choi C."/>
            <person name="Clum A."/>
            <person name="Coughlan A.Y."/>
            <person name="Deshpande S."/>
            <person name="Douglass A.P."/>
            <person name="Hanson S.J."/>
            <person name="Klenk H.-P."/>
            <person name="Labutti K."/>
            <person name="Lapidus A."/>
            <person name="Lindquist E."/>
            <person name="Lipzen A."/>
            <person name="Meier-Kolthoff J.P."/>
            <person name="Ohm R.A."/>
            <person name="Otillar R.P."/>
            <person name="Pangilinan J."/>
            <person name="Peng Y."/>
            <person name="Rokas A."/>
            <person name="Rosa C.A."/>
            <person name="Scheuner C."/>
            <person name="Sibirny A.A."/>
            <person name="Slot J.C."/>
            <person name="Stielow J.B."/>
            <person name="Sun H."/>
            <person name="Kurtzman C.P."/>
            <person name="Blackwell M."/>
            <person name="Grigoriev I.V."/>
            <person name="Jeffries T.W."/>
        </authorList>
    </citation>
    <scope>NUCLEOTIDE SEQUENCE [LARGE SCALE GENOMIC DNA]</scope>
    <source>
        <strain evidence="22">NRRL YB-2248</strain>
    </source>
</reference>
<evidence type="ECO:0000313" key="22">
    <source>
        <dbReference type="Proteomes" id="UP000094801"/>
    </source>
</evidence>
<dbReference type="PANTHER" id="PTHR46661">
    <property type="entry name" value="E3 UBIQUITIN-PROTEIN LIGASE ZNRF1-LIKE PROTEIN"/>
    <property type="match status" value="1"/>
</dbReference>
<dbReference type="PROSITE" id="PS50089">
    <property type="entry name" value="ZF_RING_2"/>
    <property type="match status" value="1"/>
</dbReference>
<dbReference type="GO" id="GO:0016020">
    <property type="term" value="C:membrane"/>
    <property type="evidence" value="ECO:0007669"/>
    <property type="project" value="UniProtKB-SubCell"/>
</dbReference>
<evidence type="ECO:0000256" key="16">
    <source>
        <dbReference type="ARBA" id="ARBA00023288"/>
    </source>
</evidence>
<keyword evidence="9" id="KW-0479">Metal-binding</keyword>
<evidence type="ECO:0000256" key="12">
    <source>
        <dbReference type="ARBA" id="ARBA00022786"/>
    </source>
</evidence>
<evidence type="ECO:0000256" key="10">
    <source>
        <dbReference type="ARBA" id="ARBA00022753"/>
    </source>
</evidence>
<keyword evidence="8" id="KW-0519">Myristate</keyword>
<organism evidence="21 22">
    <name type="scientific">[Candida] arabinofermentans NRRL YB-2248</name>
    <dbReference type="NCBI Taxonomy" id="983967"/>
    <lineage>
        <taxon>Eukaryota</taxon>
        <taxon>Fungi</taxon>
        <taxon>Dikarya</taxon>
        <taxon>Ascomycota</taxon>
        <taxon>Saccharomycotina</taxon>
        <taxon>Pichiomycetes</taxon>
        <taxon>Pichiales</taxon>
        <taxon>Pichiaceae</taxon>
        <taxon>Ogataea</taxon>
        <taxon>Ogataea/Candida clade</taxon>
    </lineage>
</organism>
<keyword evidence="16" id="KW-0449">Lipoprotein</keyword>
<dbReference type="InterPro" id="IPR011011">
    <property type="entry name" value="Znf_FYVE_PHD"/>
</dbReference>
<dbReference type="SUPFAM" id="SSF57903">
    <property type="entry name" value="FYVE/PHD zinc finger"/>
    <property type="match status" value="1"/>
</dbReference>
<dbReference type="GO" id="GO:0008270">
    <property type="term" value="F:zinc ion binding"/>
    <property type="evidence" value="ECO:0007669"/>
    <property type="project" value="UniProtKB-KW"/>
</dbReference>
<evidence type="ECO:0000256" key="9">
    <source>
        <dbReference type="ARBA" id="ARBA00022723"/>
    </source>
</evidence>
<keyword evidence="13" id="KW-0862">Zinc</keyword>
<dbReference type="Proteomes" id="UP000094801">
    <property type="component" value="Unassembled WGS sequence"/>
</dbReference>
<evidence type="ECO:0000256" key="18">
    <source>
        <dbReference type="SAM" id="MobiDB-lite"/>
    </source>
</evidence>
<feature type="domain" description="RING-type" evidence="19">
    <location>
        <begin position="271"/>
        <end position="315"/>
    </location>
</feature>
<sequence>MSEGSTTTASSISTQSPIIQASSSNNNINNNNNNNTIITDDGVPIWENDDDVLMCPLCNHTFTFFNRKHHCRKCGKIVCGDCSSTFTSYLPNTYVVSPQSQIFLESPHVPHRTCDSCVEELEMLRSALREVMNNNNNNTNDVPEVPPTSTTNHNNSIIKTVPFNTTTINLLDSSNPINITPSSTATANNKQTTTSLDDDDNKLCPICALDLTTAEFETDLSKEQHVNECIQNLEFSGSPLSKRHINRMLVYTIPKNTKSLTKLNLNEDNECVICFEEFKNGDKVGRLECLCCFHYICIKDWINRKGGIVECPVHTVHLT</sequence>
<dbReference type="GO" id="GO:0070936">
    <property type="term" value="P:protein K48-linked ubiquitination"/>
    <property type="evidence" value="ECO:0007669"/>
    <property type="project" value="TreeGrafter"/>
</dbReference>
<keyword evidence="7" id="KW-0808">Transferase</keyword>
<comment type="pathway">
    <text evidence="5">Protein modification; protein ubiquitination.</text>
</comment>
<feature type="domain" description="FYVE-type" evidence="20">
    <location>
        <begin position="49"/>
        <end position="122"/>
    </location>
</feature>
<dbReference type="Pfam" id="PF01363">
    <property type="entry name" value="FYVE"/>
    <property type="match status" value="1"/>
</dbReference>
<keyword evidence="14" id="KW-0472">Membrane</keyword>
<dbReference type="PROSITE" id="PS50178">
    <property type="entry name" value="ZF_FYVE"/>
    <property type="match status" value="1"/>
</dbReference>
<dbReference type="InterPro" id="IPR001841">
    <property type="entry name" value="Znf_RING"/>
</dbReference>
<evidence type="ECO:0000256" key="15">
    <source>
        <dbReference type="ARBA" id="ARBA00023228"/>
    </source>
</evidence>
<dbReference type="PANTHER" id="PTHR46661:SF4">
    <property type="entry name" value="RING-TYPE DOMAIN-CONTAINING PROTEIN"/>
    <property type="match status" value="1"/>
</dbReference>
<evidence type="ECO:0000259" key="20">
    <source>
        <dbReference type="PROSITE" id="PS50178"/>
    </source>
</evidence>
<evidence type="ECO:0000256" key="7">
    <source>
        <dbReference type="ARBA" id="ARBA00022679"/>
    </source>
</evidence>
<dbReference type="GO" id="GO:0043161">
    <property type="term" value="P:proteasome-mediated ubiquitin-dependent protein catabolic process"/>
    <property type="evidence" value="ECO:0007669"/>
    <property type="project" value="TreeGrafter"/>
</dbReference>
<dbReference type="GO" id="GO:0005768">
    <property type="term" value="C:endosome"/>
    <property type="evidence" value="ECO:0007669"/>
    <property type="project" value="UniProtKB-SubCell"/>
</dbReference>
<evidence type="ECO:0000256" key="14">
    <source>
        <dbReference type="ARBA" id="ARBA00023136"/>
    </source>
</evidence>
<feature type="region of interest" description="Disordered" evidence="18">
    <location>
        <begin position="135"/>
        <end position="156"/>
    </location>
</feature>
<dbReference type="CDD" id="cd16489">
    <property type="entry name" value="mRING-CH-C4HC2H_ZNRF"/>
    <property type="match status" value="1"/>
</dbReference>
<comment type="catalytic activity">
    <reaction evidence="1">
        <text>S-ubiquitinyl-[E2 ubiquitin-conjugating enzyme]-L-cysteine + [acceptor protein]-L-lysine = [E2 ubiquitin-conjugating enzyme]-L-cysteine + N(6)-ubiquitinyl-[acceptor protein]-L-lysine.</text>
        <dbReference type="EC" id="2.3.2.27"/>
    </reaction>
</comment>
<dbReference type="SUPFAM" id="SSF57850">
    <property type="entry name" value="RING/U-box"/>
    <property type="match status" value="1"/>
</dbReference>
<dbReference type="InterPro" id="IPR000306">
    <property type="entry name" value="Znf_FYVE"/>
</dbReference>
<dbReference type="InterPro" id="IPR051878">
    <property type="entry name" value="ZNRF_ubiq-protein_ligase"/>
</dbReference>
<evidence type="ECO:0000256" key="2">
    <source>
        <dbReference type="ARBA" id="ARBA00004170"/>
    </source>
</evidence>
<keyword evidence="12" id="KW-0833">Ubl conjugation pathway</keyword>
<accession>A0A1E4SXX8</accession>
<proteinExistence type="predicted"/>
<dbReference type="EMBL" id="KV453857">
    <property type="protein sequence ID" value="ODV84302.1"/>
    <property type="molecule type" value="Genomic_DNA"/>
</dbReference>
<dbReference type="InterPro" id="IPR017455">
    <property type="entry name" value="Znf_FYVE-rel"/>
</dbReference>
<evidence type="ECO:0000256" key="13">
    <source>
        <dbReference type="ARBA" id="ARBA00022833"/>
    </source>
</evidence>
<evidence type="ECO:0000256" key="8">
    <source>
        <dbReference type="ARBA" id="ARBA00022707"/>
    </source>
</evidence>
<evidence type="ECO:0000256" key="6">
    <source>
        <dbReference type="ARBA" id="ARBA00012483"/>
    </source>
</evidence>
<dbReference type="EC" id="2.3.2.27" evidence="6"/>
<protein>
    <recommendedName>
        <fullName evidence="6">RING-type E3 ubiquitin transferase</fullName>
        <ecNumber evidence="6">2.3.2.27</ecNumber>
    </recommendedName>
</protein>
<dbReference type="SMART" id="SM00064">
    <property type="entry name" value="FYVE"/>
    <property type="match status" value="1"/>
</dbReference>